<comment type="caution">
    <text evidence="1">The sequence shown here is derived from an EMBL/GenBank/DDBJ whole genome shotgun (WGS) entry which is preliminary data.</text>
</comment>
<dbReference type="AlphaFoldDB" id="A0A401UKE0"/>
<organism evidence="1 2">
    <name type="scientific">Clostridium tagluense</name>
    <dbReference type="NCBI Taxonomy" id="360422"/>
    <lineage>
        <taxon>Bacteria</taxon>
        <taxon>Bacillati</taxon>
        <taxon>Bacillota</taxon>
        <taxon>Clostridia</taxon>
        <taxon>Eubacteriales</taxon>
        <taxon>Clostridiaceae</taxon>
        <taxon>Clostridium</taxon>
    </lineage>
</organism>
<evidence type="ECO:0000313" key="1">
    <source>
        <dbReference type="EMBL" id="GCD10033.1"/>
    </source>
</evidence>
<dbReference type="InterPro" id="IPR037883">
    <property type="entry name" value="Knr4/Smi1-like_sf"/>
</dbReference>
<dbReference type="InterPro" id="IPR016024">
    <property type="entry name" value="ARM-type_fold"/>
</dbReference>
<dbReference type="RefSeq" id="WP_124999999.1">
    <property type="nucleotide sequence ID" value="NZ_BHYK01000007.1"/>
</dbReference>
<dbReference type="Gene3D" id="3.40.1580.10">
    <property type="entry name" value="SMI1/KNR4-like"/>
    <property type="match status" value="1"/>
</dbReference>
<protein>
    <recommendedName>
        <fullName evidence="3">HEAT repeat domain-containing protein</fullName>
    </recommendedName>
</protein>
<evidence type="ECO:0000313" key="2">
    <source>
        <dbReference type="Proteomes" id="UP000287872"/>
    </source>
</evidence>
<dbReference type="OrthoDB" id="2643033at2"/>
<dbReference type="EMBL" id="BHYK01000007">
    <property type="protein sequence ID" value="GCD10033.1"/>
    <property type="molecule type" value="Genomic_DNA"/>
</dbReference>
<name>A0A401UKE0_9CLOT</name>
<dbReference type="InterPro" id="IPR011989">
    <property type="entry name" value="ARM-like"/>
</dbReference>
<gene>
    <name evidence="1" type="ORF">Ctaglu_16560</name>
</gene>
<evidence type="ECO:0008006" key="3">
    <source>
        <dbReference type="Google" id="ProtNLM"/>
    </source>
</evidence>
<dbReference type="SUPFAM" id="SSF48371">
    <property type="entry name" value="ARM repeat"/>
    <property type="match status" value="1"/>
</dbReference>
<accession>A0A401UKE0</accession>
<dbReference type="Proteomes" id="UP000287872">
    <property type="component" value="Unassembled WGS sequence"/>
</dbReference>
<keyword evidence="2" id="KW-1185">Reference proteome</keyword>
<sequence>MKYDKLNGIYKTQIPLEILEALEEHRYKQEKSEFFIRLMEIDEVLEMKDFFDKCEVFRNLIPIWTDDNSNYVCMYYSGTLKYRICYLNHEETDIAPQYRSIQAFINELEKDEEYDWQELIKDYPTRDKMNRTYEEKELSTIKELNTALDSSDLDEDLRTQIIYSILTLTPYDHLDSIIKYLDDEDCYVQERACEVVGFHRYSPVISKLKELCISGMINVPGAAKRALRQIEDRTK</sequence>
<reference evidence="1 2" key="1">
    <citation type="submission" date="2018-11" db="EMBL/GenBank/DDBJ databases">
        <title>Genome sequencing and assembly of Clostridium tagluense strain A121.</title>
        <authorList>
            <person name="Murakami T."/>
            <person name="Segawa T."/>
            <person name="Shcherbakova V.A."/>
            <person name="Mori H."/>
            <person name="Yoshimura Y."/>
        </authorList>
    </citation>
    <scope>NUCLEOTIDE SEQUENCE [LARGE SCALE GENOMIC DNA]</scope>
    <source>
        <strain evidence="1 2">A121</strain>
    </source>
</reference>
<dbReference type="SUPFAM" id="SSF160631">
    <property type="entry name" value="SMI1/KNR4-like"/>
    <property type="match status" value="1"/>
</dbReference>
<proteinExistence type="predicted"/>
<dbReference type="Gene3D" id="1.25.10.10">
    <property type="entry name" value="Leucine-rich Repeat Variant"/>
    <property type="match status" value="1"/>
</dbReference>